<dbReference type="OrthoDB" id="2677960at2"/>
<evidence type="ECO:0000313" key="1">
    <source>
        <dbReference type="EMBL" id="SFZ91555.1"/>
    </source>
</evidence>
<dbReference type="InterPro" id="IPR027417">
    <property type="entry name" value="P-loop_NTPase"/>
</dbReference>
<reference evidence="2" key="1">
    <citation type="submission" date="2016-10" db="EMBL/GenBank/DDBJ databases">
        <authorList>
            <person name="Varghese N."/>
            <person name="Submissions S."/>
        </authorList>
    </citation>
    <scope>NUCLEOTIDE SEQUENCE [LARGE SCALE GENOMIC DNA]</scope>
    <source>
        <strain evidence="2">SUR2</strain>
    </source>
</reference>
<protein>
    <submittedName>
        <fullName evidence="1">Uncharacterized protein</fullName>
    </submittedName>
</protein>
<accession>A0A1K2IIR5</accession>
<evidence type="ECO:0000313" key="2">
    <source>
        <dbReference type="Proteomes" id="UP000182034"/>
    </source>
</evidence>
<gene>
    <name evidence="1" type="ORF">SAMN05216324_102408</name>
</gene>
<dbReference type="RefSeq" id="WP_072407650.1">
    <property type="nucleotide sequence ID" value="NZ_FPKW01000002.1"/>
</dbReference>
<dbReference type="SUPFAM" id="SSF52540">
    <property type="entry name" value="P-loop containing nucleoside triphosphate hydrolases"/>
    <property type="match status" value="1"/>
</dbReference>
<keyword evidence="2" id="KW-1185">Reference proteome</keyword>
<organism evidence="1 2">
    <name type="scientific">Chryseobacterium limigenitum</name>
    <dbReference type="NCBI Taxonomy" id="1612149"/>
    <lineage>
        <taxon>Bacteria</taxon>
        <taxon>Pseudomonadati</taxon>
        <taxon>Bacteroidota</taxon>
        <taxon>Flavobacteriia</taxon>
        <taxon>Flavobacteriales</taxon>
        <taxon>Weeksellaceae</taxon>
        <taxon>Chryseobacterium group</taxon>
        <taxon>Chryseobacterium</taxon>
    </lineage>
</organism>
<sequence length="1303" mass="151728">MNTQYKAPTLNKITEELEILLKKRTGGSINFRGVHYQILYASYLLLKELNHPSERKSIRMEGIEDIDLSTSQNILMDNEYIQIKSSINKMDAGDFWNLGVLQNFAETYELNPISKFKLVYNMEISKGNLHSLIHKKELSDFWMAKLKTLKYSVNYQDFLQSISYEHKTSTELFNDILILLFKNWGINKGTEFQFLRSLFYNVFVWSKDRIIVTNIDINKLFQDVKDSYSKAPVNKAFQNNWITKVSYSAIESHNSDDFYDGKAARPIHISLGLPVKRKIWQKTICDNILSSDVTVIKSSSGQGKSTLAWQTGLDLKEKNNYSIYELRNCNSFNEANSITEFLESRILIGEKPLLVIDGLNTLVEAWFEIVSRTRDLPIKYLITTRQEDWFRFGADISQVNLMTVDISLSMTEAKEIFEEFKRKRKIHPDIQKWQPVWEQIHPKGLLIEYTYLLTRGQMIQERLSTQLKYLANSRSSGAKLEILRMISLADCLNIKLKTINLINYIKSEIGFEQDRGELLNELEKEYFLNFGGNYVEGLHPVRSFHLTDLLHKNLPVEESLKNLFKIITDDYKQDFFSNIHILLTNQDKNSFYQALAEIISEDSFENIVIALDGIMHAEPKQYWLENKLKFDDAYKVGGIELFTITSTPFTELNTLNEMAEILGDKGGNFKYLSELKSELPKYQFDNSDVIIFAKALNKSLQKRSLSLDSYKGLGFLVKWYNFLKIPFNLSLIKENISIDELIKMDFQEAKEFMSFLQLRNPLVYKQFVIENKDPIFSYLKVNTDSVSIEEQNNQLQIKYLLFDKDAKHANNLSMSRIDDIYIFLPFYEKYCTEGLMLPFPSQEMISIVKQDSMKQISPEIIGNSFEVHLNQIWYAEIQKMYQESSAYSWQEGILNIRKISIEWTKNVIRIIDALLEGNQNKIKKNVTSLDQSRSILNNSIILKKKYPTFKRYNEAKPGIEGEKEINSWISSLTNINNQIFNILLPKVEHDRNLALINFKAIYFSLNDMQNAFRAIEKKTIAYFDSENICLEENKHYERLYASILYYLSQIPLENKIPVPVGRKAVEEWWLNAKNIKLDNLNNSLALIEASSNFKFVYPDQIEETDTLTYLTIGIMNFDFSDTQNVENLLFALGILRDIDYHFITIISINNNIARNGFRLKKDLISAYDNMIDGTEDIDMENLAPLPVTINEKTIRSLQGVILPELSVNKDLDKKFEILIDLWKLSEYRKFLNKDSNIEMEWLKTLQLDLIIKTNMNSVVAPSVGFLDFVHKGLEPNFLYTKEDITKEIYEQIAQNVLIENNDL</sequence>
<dbReference type="EMBL" id="FPKW01000002">
    <property type="protein sequence ID" value="SFZ91555.1"/>
    <property type="molecule type" value="Genomic_DNA"/>
</dbReference>
<name>A0A1K2IIR5_9FLAO</name>
<proteinExistence type="predicted"/>
<dbReference type="Proteomes" id="UP000182034">
    <property type="component" value="Unassembled WGS sequence"/>
</dbReference>